<evidence type="ECO:0000313" key="4">
    <source>
        <dbReference type="Proteomes" id="UP000280036"/>
    </source>
</evidence>
<organism evidence="3 4">
    <name type="scientific">Mycoplasmopsis caviae</name>
    <dbReference type="NCBI Taxonomy" id="55603"/>
    <lineage>
        <taxon>Bacteria</taxon>
        <taxon>Bacillati</taxon>
        <taxon>Mycoplasmatota</taxon>
        <taxon>Mycoplasmoidales</taxon>
        <taxon>Metamycoplasmataceae</taxon>
        <taxon>Mycoplasmopsis</taxon>
    </lineage>
</organism>
<evidence type="ECO:0000313" key="5">
    <source>
        <dbReference type="Proteomes" id="UP001058569"/>
    </source>
</evidence>
<evidence type="ECO:0000313" key="3">
    <source>
        <dbReference type="EMBL" id="VDR41876.1"/>
    </source>
</evidence>
<dbReference type="Proteomes" id="UP000280036">
    <property type="component" value="Unassembled WGS sequence"/>
</dbReference>
<sequence length="363" mass="42504">MAITQKPKTYLEFVNENSNMINDTVVKSVESILKQDNNAFNRLKILLIVSTCLLVIGLVITMLGIYFVIGEIFTNTYFIFYFTGITLISSLTMFFIYYKDRRKLLKSFKEKLENDGIFQKVLNSLSYKVINPSDPEHFKLFSQFQRKFNIDSNSLDWIKFVPEVYWIPSDAGVYNIGQMFFVVDKYNNLWAFQTVKYHWTRATTDAKGNTVIVDYYENATVFEGFFNSTEKSSKFTLALGTRCGLNRGMQSNIEFENKTFNKLFKPYTTDKLKAFNVYQPYPMDVSIEHYKQYPDYTKSFGLLLKDQNVKCWLRPKGTILEIDIPKLTIDKNKITKAICKDVLNDAYLIYWLFSFLTIPAYFN</sequence>
<feature type="transmembrane region" description="Helical" evidence="1">
    <location>
        <begin position="45"/>
        <end position="69"/>
    </location>
</feature>
<reference evidence="2" key="2">
    <citation type="submission" date="2022-07" db="EMBL/GenBank/DDBJ databases">
        <title>Complete genome of Mycoplasma caviae type strain G122.</title>
        <authorList>
            <person name="Spergser J."/>
        </authorList>
    </citation>
    <scope>NUCLEOTIDE SEQUENCE</scope>
    <source>
        <strain evidence="2">G122</strain>
    </source>
</reference>
<protein>
    <submittedName>
        <fullName evidence="2">DUF3137 domain-containing protein</fullName>
    </submittedName>
</protein>
<accession>A0A3P8MEK2</accession>
<name>A0A3P8MEK2_9BACT</name>
<evidence type="ECO:0000256" key="1">
    <source>
        <dbReference type="SAM" id="Phobius"/>
    </source>
</evidence>
<evidence type="ECO:0000313" key="2">
    <source>
        <dbReference type="EMBL" id="UUD35344.1"/>
    </source>
</evidence>
<dbReference type="EMBL" id="UZVY01000001">
    <property type="protein sequence ID" value="VDR41876.1"/>
    <property type="molecule type" value="Genomic_DNA"/>
</dbReference>
<feature type="transmembrane region" description="Helical" evidence="1">
    <location>
        <begin position="342"/>
        <end position="362"/>
    </location>
</feature>
<feature type="transmembrane region" description="Helical" evidence="1">
    <location>
        <begin position="75"/>
        <end position="98"/>
    </location>
</feature>
<dbReference type="Proteomes" id="UP001058569">
    <property type="component" value="Chromosome"/>
</dbReference>
<dbReference type="AlphaFoldDB" id="A0A3P8MEK2"/>
<keyword evidence="1" id="KW-0472">Membrane</keyword>
<keyword evidence="1" id="KW-1133">Transmembrane helix</keyword>
<keyword evidence="5" id="KW-1185">Reference proteome</keyword>
<keyword evidence="1" id="KW-0812">Transmembrane</keyword>
<dbReference type="OrthoDB" id="398950at2"/>
<dbReference type="RefSeq" id="WP_126118132.1">
    <property type="nucleotide sequence ID" value="NZ_CP101806.1"/>
</dbReference>
<gene>
    <name evidence="3" type="ORF">NCTC10126_00364</name>
    <name evidence="2" type="ORF">NPA07_00495</name>
</gene>
<dbReference type="EMBL" id="CP101806">
    <property type="protein sequence ID" value="UUD35344.1"/>
    <property type="molecule type" value="Genomic_DNA"/>
</dbReference>
<reference evidence="3 4" key="1">
    <citation type="submission" date="2018-12" db="EMBL/GenBank/DDBJ databases">
        <authorList>
            <consortium name="Pathogen Informatics"/>
        </authorList>
    </citation>
    <scope>NUCLEOTIDE SEQUENCE [LARGE SCALE GENOMIC DNA]</scope>
    <source>
        <strain evidence="3 4">NCTC10126</strain>
    </source>
</reference>
<proteinExistence type="predicted"/>